<evidence type="ECO:0000313" key="2">
    <source>
        <dbReference type="Proteomes" id="UP000005090"/>
    </source>
</evidence>
<dbReference type="eggNOG" id="COG2831">
    <property type="taxonomic scope" value="Bacteria"/>
</dbReference>
<dbReference type="InterPro" id="IPR021953">
    <property type="entry name" value="DUF3570"/>
</dbReference>
<gene>
    <name evidence="1" type="ORF">Metal_3845</name>
</gene>
<organism evidence="1 2">
    <name type="scientific">Methylomicrobium album BG8</name>
    <dbReference type="NCBI Taxonomy" id="686340"/>
    <lineage>
        <taxon>Bacteria</taxon>
        <taxon>Pseudomonadati</taxon>
        <taxon>Pseudomonadota</taxon>
        <taxon>Gammaproteobacteria</taxon>
        <taxon>Methylococcales</taxon>
        <taxon>Methylococcaceae</taxon>
        <taxon>Methylomicrobium</taxon>
    </lineage>
</organism>
<dbReference type="Proteomes" id="UP000005090">
    <property type="component" value="Chromosome"/>
</dbReference>
<dbReference type="AlphaFoldDB" id="H8GIX9"/>
<dbReference type="RefSeq" id="WP_005374874.1">
    <property type="nucleotide sequence ID" value="NZ_CM001475.1"/>
</dbReference>
<accession>H8GIX9</accession>
<protein>
    <recommendedName>
        <fullName evidence="3">DUF3570 domain-containing protein</fullName>
    </recommendedName>
</protein>
<reference evidence="1 2" key="1">
    <citation type="journal article" date="2013" name="Genome Announc.">
        <title>Genome Sequence of the Obligate Gammaproteobacterial Methanotroph Methylomicrobium album Strain BG8.</title>
        <authorList>
            <person name="Kits K.D."/>
            <person name="Kalyuzhnaya M.G."/>
            <person name="Klotz M.G."/>
            <person name="Jetten M.S."/>
            <person name="Op den Camp H.J."/>
            <person name="Vuilleumier S."/>
            <person name="Bringel F."/>
            <person name="Dispirito A.A."/>
            <person name="Murrell J.C."/>
            <person name="Bruce D."/>
            <person name="Cheng J.F."/>
            <person name="Copeland A."/>
            <person name="Goodwin L."/>
            <person name="Hauser L."/>
            <person name="Lajus A."/>
            <person name="Land M.L."/>
            <person name="Lapidus A."/>
            <person name="Lucas S."/>
            <person name="Medigue C."/>
            <person name="Pitluck S."/>
            <person name="Woyke T."/>
            <person name="Zeytun A."/>
            <person name="Stein L.Y."/>
        </authorList>
    </citation>
    <scope>NUCLEOTIDE SEQUENCE [LARGE SCALE GENOMIC DNA]</scope>
    <source>
        <strain evidence="1 2">BG8</strain>
    </source>
</reference>
<sequence>MAAIEPVQPADDARKPSAGPLNALTAAALALPGLVLPAAQAADDEFAVQYGHYQEENRQLFGVESKFRPITVDTLQGSGNLKLTDRVKLTFNYTQDTWSGATPIATAPLDLRGNSTSHSPDGVTGATPIINGDLFFDSKLNPLQTDGFRNVTGGIDRRLVHTLSSASPETRKQGSFKLGYEWDEAALDVGGGLSLEDDYESSFVNLGGRLDFNQKLTTLSGGLSYTSSDTHARIDHDALPYINTGAYDGQIERTAEGGKIIHGERKDWGAHLGLTQVLNKNALIEAGLGYTLGNGYMENPYKVVEVAFINDAIPPPEGAAYVGQVRALLEQRPNVRNQFNGNLGYVQHIDMLDAALHFNYRYYLDDWGINAHTFESDWVQPLGHGWSVTPRIRYYSQDAADFYAPYLISNQPYNSGRFNRNLLPNHFSSDQRLSGYGALSGGVTVSKKFAKGIDVDLGFEYYTHQGGLKIGGGGEGDYADFDSWNVNGTLKVNLEALAVGSDHGSHAHHHHHHGATAPAGVMFDHMLGKNGFMVGYRYMYSSQGGDMLHGSNLVGDPAIVAGGCGPNPCFVKPNSMVMHMHMLDIMYAPTDWLNLMVMPQFMDMSMTMHRLAGAPPDNEAPEGGGAHIPHHVENGHETGGISDMGVYALVKLFDAGRHHLHMGLGLSIPFGAVDIELRRNHQVEGGLIHYGMQLGSGTLDFKPSLTYTGNYDDWSWGAQLSGTKRLEDHGETGYRLGDIFQSTAWGGYGLTNWLTATVRGVYTVQGAIHGQFNQFIDQLGPMDYPMNYGGRFWDVGFGLNATVPGGDLAGNTLGVEWLQPVATDYNGYQLDRDGTLSATWHYAF</sequence>
<dbReference type="HOGENOM" id="CLU_322062_0_0_6"/>
<name>H8GIX9_METAL</name>
<keyword evidence="2" id="KW-1185">Reference proteome</keyword>
<proteinExistence type="predicted"/>
<dbReference type="Pfam" id="PF12094">
    <property type="entry name" value="DUF3570"/>
    <property type="match status" value="1"/>
</dbReference>
<dbReference type="eggNOG" id="COG4313">
    <property type="taxonomic scope" value="Bacteria"/>
</dbReference>
<dbReference type="STRING" id="686340.Metal_3845"/>
<evidence type="ECO:0008006" key="3">
    <source>
        <dbReference type="Google" id="ProtNLM"/>
    </source>
</evidence>
<evidence type="ECO:0000313" key="1">
    <source>
        <dbReference type="EMBL" id="EIC31486.1"/>
    </source>
</evidence>
<dbReference type="EMBL" id="CM001475">
    <property type="protein sequence ID" value="EIC31486.1"/>
    <property type="molecule type" value="Genomic_DNA"/>
</dbReference>